<gene>
    <name evidence="2" type="ORF">LY56_01917</name>
</gene>
<evidence type="ECO:0000313" key="3">
    <source>
        <dbReference type="Proteomes" id="UP000249364"/>
    </source>
</evidence>
<dbReference type="EMBL" id="QKZQ01000008">
    <property type="protein sequence ID" value="PZX42223.1"/>
    <property type="molecule type" value="Genomic_DNA"/>
</dbReference>
<feature type="region of interest" description="Disordered" evidence="1">
    <location>
        <begin position="26"/>
        <end position="101"/>
    </location>
</feature>
<evidence type="ECO:0000256" key="1">
    <source>
        <dbReference type="SAM" id="MobiDB-lite"/>
    </source>
</evidence>
<feature type="compositionally biased region" description="Basic and acidic residues" evidence="1">
    <location>
        <begin position="57"/>
        <end position="78"/>
    </location>
</feature>
<organism evidence="2 3">
    <name type="scientific">Roseinatronobacter thiooxidans</name>
    <dbReference type="NCBI Taxonomy" id="121821"/>
    <lineage>
        <taxon>Bacteria</taxon>
        <taxon>Pseudomonadati</taxon>
        <taxon>Pseudomonadota</taxon>
        <taxon>Alphaproteobacteria</taxon>
        <taxon>Rhodobacterales</taxon>
        <taxon>Paracoccaceae</taxon>
        <taxon>Roseinatronobacter</taxon>
    </lineage>
</organism>
<keyword evidence="3" id="KW-1185">Reference proteome</keyword>
<sequence>MPAKAPAVGHSAVAAESECTVAQKCLHDQGDGPESRKLPAAACIGKEETSAPVRVDQTQRDRQQDQRHPARPQTKDQSDPAQKFGGDDHIGQKAGKPEALEKLDRACPALVGETARVVRFRSRTPKALSSRETSFDACPEVMPSLSAAAVKLPVSITAA</sequence>
<name>A0A2W7Q2N2_9RHOB</name>
<dbReference type="AlphaFoldDB" id="A0A2W7Q2N2"/>
<accession>A0A2W7Q2N2</accession>
<feature type="compositionally biased region" description="Basic and acidic residues" evidence="1">
    <location>
        <begin position="26"/>
        <end position="37"/>
    </location>
</feature>
<evidence type="ECO:0000313" key="2">
    <source>
        <dbReference type="EMBL" id="PZX42223.1"/>
    </source>
</evidence>
<feature type="compositionally biased region" description="Basic and acidic residues" evidence="1">
    <location>
        <begin position="85"/>
        <end position="101"/>
    </location>
</feature>
<reference evidence="2 3" key="1">
    <citation type="submission" date="2018-06" db="EMBL/GenBank/DDBJ databases">
        <title>Genomic Encyclopedia of Archaeal and Bacterial Type Strains, Phase II (KMG-II): from individual species to whole genera.</title>
        <authorList>
            <person name="Goeker M."/>
        </authorList>
    </citation>
    <scope>NUCLEOTIDE SEQUENCE [LARGE SCALE GENOMIC DNA]</scope>
    <source>
        <strain evidence="2 3">DSM 13087</strain>
    </source>
</reference>
<dbReference type="Proteomes" id="UP000249364">
    <property type="component" value="Unassembled WGS sequence"/>
</dbReference>
<proteinExistence type="predicted"/>
<comment type="caution">
    <text evidence="2">The sequence shown here is derived from an EMBL/GenBank/DDBJ whole genome shotgun (WGS) entry which is preliminary data.</text>
</comment>
<protein>
    <submittedName>
        <fullName evidence="2">Uncharacterized protein</fullName>
    </submittedName>
</protein>